<proteinExistence type="predicted"/>
<keyword evidence="2" id="KW-1185">Reference proteome</keyword>
<dbReference type="GO" id="GO:0003924">
    <property type="term" value="F:GTPase activity"/>
    <property type="evidence" value="ECO:0007669"/>
    <property type="project" value="InterPro"/>
</dbReference>
<reference evidence="3" key="2">
    <citation type="submission" date="2019-10" db="EMBL/GenBank/DDBJ databases">
        <authorList>
            <consortium name="NCBI Genome Project"/>
        </authorList>
    </citation>
    <scope>NUCLEOTIDE SEQUENCE</scope>
    <source>
        <strain evidence="3">NI907</strain>
    </source>
</reference>
<dbReference type="InterPro" id="IPR027417">
    <property type="entry name" value="P-loop_NTPase"/>
</dbReference>
<sequence>MLPMLRRLFRTSANDDDAKKNNGILPDAQRDKRAIHESIFKSGQLPPRVPPPIQEKRRIDGYGQVSEEILTNVFIPILAAPGVGVRSFVNKSRYGHMDHGLLQAEFAIGPPQYLCDGNVYSVGLAKLPLPHLLKSGFAVESKRMALVLAFAVDDASSVEEAKDLYRRLTQSFKLKSPGKSPLPFPAMLLGMKADLRPSYSLGGSSSDQNSLYQQPTNTDPETQEAEDIFLDMDEGPRDAAKKFAKQNGLVYDECSAKTGYGMLTAIAALVEKMEAAAQADPNPEETLEAMRNVWIPTVSKIMEHREATDLALPGRAVVSSRTT</sequence>
<dbReference type="Pfam" id="PF00071">
    <property type="entry name" value="Ras"/>
    <property type="match status" value="1"/>
</dbReference>
<reference evidence="3" key="1">
    <citation type="journal article" date="2019" name="Mol. Biol. Evol.">
        <title>Blast fungal genomes show frequent chromosomal changes, gene gains and losses, and effector gene turnover.</title>
        <authorList>
            <person name="Gomez Luciano L.B."/>
            <person name="Jason Tsai I."/>
            <person name="Chuma I."/>
            <person name="Tosa Y."/>
            <person name="Chen Y.H."/>
            <person name="Li J.Y."/>
            <person name="Li M.Y."/>
            <person name="Jade Lu M.Y."/>
            <person name="Nakayashiki H."/>
            <person name="Li W.H."/>
        </authorList>
    </citation>
    <scope>NUCLEOTIDE SEQUENCE</scope>
    <source>
        <strain evidence="3">NI907</strain>
    </source>
</reference>
<gene>
    <name evidence="3" type="ORF">PgNI_02112</name>
</gene>
<protein>
    <submittedName>
        <fullName evidence="3">Uncharacterized protein</fullName>
    </submittedName>
</protein>
<dbReference type="AlphaFoldDB" id="A0A6P8BIY7"/>
<feature type="compositionally biased region" description="Polar residues" evidence="1">
    <location>
        <begin position="201"/>
        <end position="220"/>
    </location>
</feature>
<evidence type="ECO:0000313" key="3">
    <source>
        <dbReference type="RefSeq" id="XP_030986979.1"/>
    </source>
</evidence>
<accession>A0A6P8BIY7</accession>
<name>A0A6P8BIY7_PYRGI</name>
<dbReference type="SUPFAM" id="SSF52540">
    <property type="entry name" value="P-loop containing nucleoside triphosphate hydrolases"/>
    <property type="match status" value="1"/>
</dbReference>
<evidence type="ECO:0000256" key="1">
    <source>
        <dbReference type="SAM" id="MobiDB-lite"/>
    </source>
</evidence>
<dbReference type="InterPro" id="IPR001806">
    <property type="entry name" value="Small_GTPase"/>
</dbReference>
<dbReference type="Proteomes" id="UP000515153">
    <property type="component" value="Unplaced"/>
</dbReference>
<evidence type="ECO:0000313" key="2">
    <source>
        <dbReference type="Proteomes" id="UP000515153"/>
    </source>
</evidence>
<dbReference type="KEGG" id="pgri:PgNI_02112"/>
<reference evidence="3" key="3">
    <citation type="submission" date="2025-08" db="UniProtKB">
        <authorList>
            <consortium name="RefSeq"/>
        </authorList>
    </citation>
    <scope>IDENTIFICATION</scope>
    <source>
        <strain evidence="3">NI907</strain>
    </source>
</reference>
<organism evidence="2 3">
    <name type="scientific">Pyricularia grisea</name>
    <name type="common">Crabgrass-specific blast fungus</name>
    <name type="synonym">Magnaporthe grisea</name>
    <dbReference type="NCBI Taxonomy" id="148305"/>
    <lineage>
        <taxon>Eukaryota</taxon>
        <taxon>Fungi</taxon>
        <taxon>Dikarya</taxon>
        <taxon>Ascomycota</taxon>
        <taxon>Pezizomycotina</taxon>
        <taxon>Sordariomycetes</taxon>
        <taxon>Sordariomycetidae</taxon>
        <taxon>Magnaporthales</taxon>
        <taxon>Pyriculariaceae</taxon>
        <taxon>Pyricularia</taxon>
    </lineage>
</organism>
<dbReference type="RefSeq" id="XP_030986979.1">
    <property type="nucleotide sequence ID" value="XM_031122179.1"/>
</dbReference>
<dbReference type="GeneID" id="41957091"/>
<dbReference type="GO" id="GO:0005525">
    <property type="term" value="F:GTP binding"/>
    <property type="evidence" value="ECO:0007669"/>
    <property type="project" value="InterPro"/>
</dbReference>
<dbReference type="Gene3D" id="3.40.50.300">
    <property type="entry name" value="P-loop containing nucleotide triphosphate hydrolases"/>
    <property type="match status" value="1"/>
</dbReference>
<feature type="region of interest" description="Disordered" evidence="1">
    <location>
        <begin position="199"/>
        <end position="222"/>
    </location>
</feature>